<sequence>MTYCSDDNHVHLGDGLGVWCEKQGVTILFRGAPLTSADVPPEDGVRAPCAPCFAADIFGLVSPHRCTGTLDDREFGHVSALPDARPCPCDCGSADGS</sequence>
<accession>A0A370B1B4</accession>
<gene>
    <name evidence="1" type="ORF">DVH02_23970</name>
</gene>
<organism evidence="1 2">
    <name type="scientific">Streptomyces corynorhini</name>
    <dbReference type="NCBI Taxonomy" id="2282652"/>
    <lineage>
        <taxon>Bacteria</taxon>
        <taxon>Bacillati</taxon>
        <taxon>Actinomycetota</taxon>
        <taxon>Actinomycetes</taxon>
        <taxon>Kitasatosporales</taxon>
        <taxon>Streptomycetaceae</taxon>
        <taxon>Streptomyces</taxon>
    </lineage>
</organism>
<evidence type="ECO:0000313" key="2">
    <source>
        <dbReference type="Proteomes" id="UP000253741"/>
    </source>
</evidence>
<evidence type="ECO:0000313" key="1">
    <source>
        <dbReference type="EMBL" id="RDG35687.1"/>
    </source>
</evidence>
<name>A0A370B1B4_9ACTN</name>
<comment type="caution">
    <text evidence="1">The sequence shown here is derived from an EMBL/GenBank/DDBJ whole genome shotgun (WGS) entry which is preliminary data.</text>
</comment>
<keyword evidence="2" id="KW-1185">Reference proteome</keyword>
<dbReference type="RefSeq" id="WP_114625909.1">
    <property type="nucleotide sequence ID" value="NZ_QQNA01000203.1"/>
</dbReference>
<protein>
    <submittedName>
        <fullName evidence="1">Uncharacterized protein</fullName>
    </submittedName>
</protein>
<dbReference type="AlphaFoldDB" id="A0A370B1B4"/>
<dbReference type="EMBL" id="QQNA01000203">
    <property type="protein sequence ID" value="RDG35687.1"/>
    <property type="molecule type" value="Genomic_DNA"/>
</dbReference>
<proteinExistence type="predicted"/>
<dbReference type="OrthoDB" id="4244287at2"/>
<reference evidence="1 2" key="1">
    <citation type="submission" date="2018-07" db="EMBL/GenBank/DDBJ databases">
        <title>Streptomyces species from bats.</title>
        <authorList>
            <person name="Dunlap C."/>
        </authorList>
    </citation>
    <scope>NUCLEOTIDE SEQUENCE [LARGE SCALE GENOMIC DNA]</scope>
    <source>
        <strain evidence="1 2">AC230</strain>
    </source>
</reference>
<dbReference type="Proteomes" id="UP000253741">
    <property type="component" value="Unassembled WGS sequence"/>
</dbReference>